<reference evidence="4 5" key="1">
    <citation type="submission" date="2020-08" db="EMBL/GenBank/DDBJ databases">
        <title>Genomic Encyclopedia of Type Strains, Phase IV (KMG-IV): sequencing the most valuable type-strain genomes for metagenomic binning, comparative biology and taxonomic classification.</title>
        <authorList>
            <person name="Goeker M."/>
        </authorList>
    </citation>
    <scope>NUCLEOTIDE SEQUENCE [LARGE SCALE GENOMIC DNA]</scope>
    <source>
        <strain evidence="4 5">DSM 29853</strain>
    </source>
</reference>
<dbReference type="Proteomes" id="UP000528286">
    <property type="component" value="Unassembled WGS sequence"/>
</dbReference>
<proteinExistence type="inferred from homology"/>
<feature type="domain" description="NAD-dependent epimerase/dehydratase" evidence="3">
    <location>
        <begin position="4"/>
        <end position="71"/>
    </location>
</feature>
<dbReference type="InterPro" id="IPR036291">
    <property type="entry name" value="NAD(P)-bd_dom_sf"/>
</dbReference>
<accession>A0A7W6NM56</accession>
<evidence type="ECO:0000256" key="2">
    <source>
        <dbReference type="ARBA" id="ARBA00007637"/>
    </source>
</evidence>
<protein>
    <submittedName>
        <fullName evidence="4">Nucleoside-diphosphate-sugar epimerase</fullName>
    </submittedName>
</protein>
<sequence length="159" mass="17897">MSCIYGPRQFGTEDQGWVAHFLIRALAGEAISIYGDGKQVRDVLHVDDAVAAYRTVLGSIERVKGEVFNLGGGPHNAVSVLGVLREIEKLTRRPLETSFGEWRAGDQFYFVADTGKLERSLGWRAQMRWRDGLRNLAEWLVEHRFGGEPVLAKRQRITA</sequence>
<name>A0A7W6NM56_9HYPH</name>
<comment type="similarity">
    <text evidence="2">Belongs to the NAD(P)-dependent epimerase/dehydratase family.</text>
</comment>
<gene>
    <name evidence="4" type="ORF">GGR23_003343</name>
</gene>
<dbReference type="EMBL" id="JACIEZ010000007">
    <property type="protein sequence ID" value="MBB4066130.1"/>
    <property type="molecule type" value="Genomic_DNA"/>
</dbReference>
<dbReference type="SUPFAM" id="SSF51735">
    <property type="entry name" value="NAD(P)-binding Rossmann-fold domains"/>
    <property type="match status" value="1"/>
</dbReference>
<evidence type="ECO:0000259" key="3">
    <source>
        <dbReference type="Pfam" id="PF01370"/>
    </source>
</evidence>
<evidence type="ECO:0000313" key="4">
    <source>
        <dbReference type="EMBL" id="MBB4066130.1"/>
    </source>
</evidence>
<evidence type="ECO:0000313" key="5">
    <source>
        <dbReference type="Proteomes" id="UP000528286"/>
    </source>
</evidence>
<comment type="caution">
    <text evidence="4">The sequence shown here is derived from an EMBL/GenBank/DDBJ whole genome shotgun (WGS) entry which is preliminary data.</text>
</comment>
<dbReference type="AlphaFoldDB" id="A0A7W6NM56"/>
<dbReference type="Gene3D" id="3.40.50.720">
    <property type="entry name" value="NAD(P)-binding Rossmann-like Domain"/>
    <property type="match status" value="1"/>
</dbReference>
<evidence type="ECO:0000256" key="1">
    <source>
        <dbReference type="ARBA" id="ARBA00005125"/>
    </source>
</evidence>
<dbReference type="PANTHER" id="PTHR43000">
    <property type="entry name" value="DTDP-D-GLUCOSE 4,6-DEHYDRATASE-RELATED"/>
    <property type="match status" value="1"/>
</dbReference>
<keyword evidence="5" id="KW-1185">Reference proteome</keyword>
<comment type="pathway">
    <text evidence="1">Bacterial outer membrane biogenesis; LPS O-antigen biosynthesis.</text>
</comment>
<dbReference type="InterPro" id="IPR001509">
    <property type="entry name" value="Epimerase_deHydtase"/>
</dbReference>
<organism evidence="4 5">
    <name type="scientific">Gellertiella hungarica</name>
    <dbReference type="NCBI Taxonomy" id="1572859"/>
    <lineage>
        <taxon>Bacteria</taxon>
        <taxon>Pseudomonadati</taxon>
        <taxon>Pseudomonadota</taxon>
        <taxon>Alphaproteobacteria</taxon>
        <taxon>Hyphomicrobiales</taxon>
        <taxon>Rhizobiaceae</taxon>
        <taxon>Gellertiella</taxon>
    </lineage>
</organism>
<dbReference type="Pfam" id="PF01370">
    <property type="entry name" value="Epimerase"/>
    <property type="match status" value="1"/>
</dbReference>